<proteinExistence type="predicted"/>
<sequence>MAYKIVTLFLLLTLSLPLNLQCTSSPNWIRGGYWHAHSELPIAEIHSALFSNLMCAFAFINSSTYNIFINSTSEQFFVNFTNTVKHRNPSVITLLSVWGGAIFSSMINQSSNRRSFIKSSIEMARFYRFHGLDLHGVLPDKCTNMTKLGTLFDEWRAEVTSESRKSGKSQLLLVMTSHHLPALESVSYPLDSMQRNLDWIHVLTFDYYLPTRDNFTEWLKRGFQAKKLVLGLPYHGYAWTLVNPDENPVGSPATGPAITIDGSVGYKFIKGFIRDYGYGAASVYNHSYVMNFFSAKTTWVNFDGVETIRSKVSFAKEKGLLGYHVFQLSNDDKWELSSAGLPGNAKISLSKLKHKISVAGNIDSDRNANNPQVFSLRTIKVATKNFSSENKLGEGGYGPVYRGILAKGQEIAVKRLSKTSQQGLQEFENEVKLTARLQHVHLVPVLGICIQREEKMLIYEYMPNKSLDYYIFDPRRRHLLDWRQRVHIIEGVTQALLYLQEYSNFTIVHRDLKASNILLDKEMKPKISDFGIARAFTKDACEANTGRIVGTYGYVPPEYVRKGIYSMKYDVYSYGVLLLQIISGKRTSRYYGPNQDLNLLEFAYELWKNEEGTEFFDPSLDDSSSAWKLMRCMQIALLCVQENAADRPAVLEILTMLNNETANIKVPRKPAFSVKSDEDECIPEVKICSVNDATITQLMPR</sequence>
<name>A0ACB8P8M1_CITSI</name>
<evidence type="ECO:0000313" key="2">
    <source>
        <dbReference type="Proteomes" id="UP000829398"/>
    </source>
</evidence>
<accession>A0ACB8P8M1</accession>
<gene>
    <name evidence="1" type="ORF">KPL71_002781</name>
</gene>
<organism evidence="1 2">
    <name type="scientific">Citrus sinensis</name>
    <name type="common">Sweet orange</name>
    <name type="synonym">Citrus aurantium var. sinensis</name>
    <dbReference type="NCBI Taxonomy" id="2711"/>
    <lineage>
        <taxon>Eukaryota</taxon>
        <taxon>Viridiplantae</taxon>
        <taxon>Streptophyta</taxon>
        <taxon>Embryophyta</taxon>
        <taxon>Tracheophyta</taxon>
        <taxon>Spermatophyta</taxon>
        <taxon>Magnoliopsida</taxon>
        <taxon>eudicotyledons</taxon>
        <taxon>Gunneridae</taxon>
        <taxon>Pentapetalae</taxon>
        <taxon>rosids</taxon>
        <taxon>malvids</taxon>
        <taxon>Sapindales</taxon>
        <taxon>Rutaceae</taxon>
        <taxon>Aurantioideae</taxon>
        <taxon>Citrus</taxon>
    </lineage>
</organism>
<dbReference type="EMBL" id="CM039170">
    <property type="protein sequence ID" value="KAH9806499.1"/>
    <property type="molecule type" value="Genomic_DNA"/>
</dbReference>
<reference evidence="2" key="1">
    <citation type="journal article" date="2023" name="Hortic. Res.">
        <title>A chromosome-level phased genome enabling allele-level studies in sweet orange: a case study on citrus Huanglongbing tolerance.</title>
        <authorList>
            <person name="Wu B."/>
            <person name="Yu Q."/>
            <person name="Deng Z."/>
            <person name="Duan Y."/>
            <person name="Luo F."/>
            <person name="Gmitter F. Jr."/>
        </authorList>
    </citation>
    <scope>NUCLEOTIDE SEQUENCE [LARGE SCALE GENOMIC DNA]</scope>
    <source>
        <strain evidence="2">cv. Valencia</strain>
    </source>
</reference>
<evidence type="ECO:0000313" key="1">
    <source>
        <dbReference type="EMBL" id="KAH9806499.1"/>
    </source>
</evidence>
<protein>
    <submittedName>
        <fullName evidence="1">Uncharacterized protein</fullName>
    </submittedName>
</protein>
<keyword evidence="2" id="KW-1185">Reference proteome</keyword>
<dbReference type="Proteomes" id="UP000829398">
    <property type="component" value="Chromosome 1"/>
</dbReference>
<comment type="caution">
    <text evidence="1">The sequence shown here is derived from an EMBL/GenBank/DDBJ whole genome shotgun (WGS) entry which is preliminary data.</text>
</comment>